<dbReference type="SUPFAM" id="SSF52821">
    <property type="entry name" value="Rhodanese/Cell cycle control phosphatase"/>
    <property type="match status" value="1"/>
</dbReference>
<dbReference type="Gene3D" id="3.40.250.10">
    <property type="entry name" value="Rhodanese-like domain"/>
    <property type="match status" value="1"/>
</dbReference>
<feature type="transmembrane region" description="Helical" evidence="1">
    <location>
        <begin position="120"/>
        <end position="138"/>
    </location>
</feature>
<dbReference type="CDD" id="cd00158">
    <property type="entry name" value="RHOD"/>
    <property type="match status" value="1"/>
</dbReference>
<dbReference type="InterPro" id="IPR050229">
    <property type="entry name" value="GlpE_sulfurtransferase"/>
</dbReference>
<sequence>MPTASKSYVDANAARQLVADHGAVLVDVRTPGEFATERAEGSRNIPLPLVKAAQAALGEAERPVILLCASGTRAGQAKDLLGEETGVPVHILEGGLTAWKRDGAPVESSGRRVWGMERQVRLAAGALVIAFVALSLAWEPLKWLGAAIGAGLVVAAVTNTCAMARVLAFLPWNRRAA</sequence>
<dbReference type="PANTHER" id="PTHR43031:SF1">
    <property type="entry name" value="PYRIDINE NUCLEOTIDE-DISULPHIDE OXIDOREDUCTASE"/>
    <property type="match status" value="1"/>
</dbReference>
<evidence type="ECO:0000256" key="1">
    <source>
        <dbReference type="SAM" id="Phobius"/>
    </source>
</evidence>
<keyword evidence="1" id="KW-0472">Membrane</keyword>
<keyword evidence="1" id="KW-0812">Transmembrane</keyword>
<evidence type="ECO:0000259" key="2">
    <source>
        <dbReference type="PROSITE" id="PS50206"/>
    </source>
</evidence>
<organism evidence="3 4">
    <name type="scientific">Glycomyces paridis</name>
    <dbReference type="NCBI Taxonomy" id="2126555"/>
    <lineage>
        <taxon>Bacteria</taxon>
        <taxon>Bacillati</taxon>
        <taxon>Actinomycetota</taxon>
        <taxon>Actinomycetes</taxon>
        <taxon>Glycomycetales</taxon>
        <taxon>Glycomycetaceae</taxon>
        <taxon>Glycomyces</taxon>
    </lineage>
</organism>
<dbReference type="PROSITE" id="PS50206">
    <property type="entry name" value="RHODANESE_3"/>
    <property type="match status" value="1"/>
</dbReference>
<name>A0A4V4HNL1_9ACTN</name>
<dbReference type="InterPro" id="IPR001763">
    <property type="entry name" value="Rhodanese-like_dom"/>
</dbReference>
<dbReference type="Pfam" id="PF11127">
    <property type="entry name" value="YgaP-like_TM"/>
    <property type="match status" value="1"/>
</dbReference>
<dbReference type="RefSeq" id="WP_136531095.1">
    <property type="nucleotide sequence ID" value="NZ_STGX01000014.1"/>
</dbReference>
<gene>
    <name evidence="3" type="ORF">E9998_18065</name>
</gene>
<proteinExistence type="predicted"/>
<dbReference type="Proteomes" id="UP000305792">
    <property type="component" value="Unassembled WGS sequence"/>
</dbReference>
<dbReference type="OrthoDB" id="9800872at2"/>
<dbReference type="Pfam" id="PF00581">
    <property type="entry name" value="Rhodanese"/>
    <property type="match status" value="1"/>
</dbReference>
<keyword evidence="1" id="KW-1133">Transmembrane helix</keyword>
<reference evidence="3 4" key="1">
    <citation type="journal article" date="2018" name="Int. J. Syst. Evol. Microbiol.">
        <title>Glycomyces paridis sp. nov., isolated from the medicinal plant Paris polyphylla.</title>
        <authorList>
            <person name="Fang X.M."/>
            <person name="Bai J.L."/>
            <person name="Su J."/>
            <person name="Zhao L.L."/>
            <person name="Liu H.Y."/>
            <person name="Ma B.P."/>
            <person name="Zhang Y.Q."/>
            <person name="Yu L.Y."/>
        </authorList>
    </citation>
    <scope>NUCLEOTIDE SEQUENCE [LARGE SCALE GENOMIC DNA]</scope>
    <source>
        <strain evidence="3 4">CPCC 204357</strain>
    </source>
</reference>
<dbReference type="Gene3D" id="6.10.140.1340">
    <property type="match status" value="1"/>
</dbReference>
<dbReference type="AlphaFoldDB" id="A0A4V4HNL1"/>
<keyword evidence="4" id="KW-1185">Reference proteome</keyword>
<evidence type="ECO:0000313" key="4">
    <source>
        <dbReference type="Proteomes" id="UP000305792"/>
    </source>
</evidence>
<dbReference type="InterPro" id="IPR036873">
    <property type="entry name" value="Rhodanese-like_dom_sf"/>
</dbReference>
<dbReference type="PANTHER" id="PTHR43031">
    <property type="entry name" value="FAD-DEPENDENT OXIDOREDUCTASE"/>
    <property type="match status" value="1"/>
</dbReference>
<accession>A0A4V4HNL1</accession>
<dbReference type="InterPro" id="IPR021309">
    <property type="entry name" value="YgaP-like_TM"/>
</dbReference>
<feature type="domain" description="Rhodanese" evidence="2">
    <location>
        <begin position="19"/>
        <end position="108"/>
    </location>
</feature>
<evidence type="ECO:0000313" key="3">
    <source>
        <dbReference type="EMBL" id="THV26466.1"/>
    </source>
</evidence>
<comment type="caution">
    <text evidence="3">The sequence shown here is derived from an EMBL/GenBank/DDBJ whole genome shotgun (WGS) entry which is preliminary data.</text>
</comment>
<dbReference type="EMBL" id="STGX01000014">
    <property type="protein sequence ID" value="THV26466.1"/>
    <property type="molecule type" value="Genomic_DNA"/>
</dbReference>
<dbReference type="SMART" id="SM00450">
    <property type="entry name" value="RHOD"/>
    <property type="match status" value="1"/>
</dbReference>
<protein>
    <submittedName>
        <fullName evidence="3">Rhodanese-like domain-containing protein</fullName>
    </submittedName>
</protein>
<feature type="transmembrane region" description="Helical" evidence="1">
    <location>
        <begin position="144"/>
        <end position="170"/>
    </location>
</feature>